<protein>
    <submittedName>
        <fullName evidence="2">Uncharacterized protein</fullName>
    </submittedName>
</protein>
<name>A0A0F9FH83_9ZZZZ</name>
<keyword evidence="1" id="KW-0472">Membrane</keyword>
<accession>A0A0F9FH83</accession>
<proteinExistence type="predicted"/>
<dbReference type="EMBL" id="LAZR01023647">
    <property type="protein sequence ID" value="KKL77791.1"/>
    <property type="molecule type" value="Genomic_DNA"/>
</dbReference>
<evidence type="ECO:0000256" key="1">
    <source>
        <dbReference type="SAM" id="Phobius"/>
    </source>
</evidence>
<comment type="caution">
    <text evidence="2">The sequence shown here is derived from an EMBL/GenBank/DDBJ whole genome shotgun (WGS) entry which is preliminary data.</text>
</comment>
<gene>
    <name evidence="2" type="ORF">LCGC14_2031350</name>
</gene>
<sequence>MPQLEVNELIMLIISAIPIIFSPYLFKKRRDILKWAPGYYSLFLVFLFTNLEAFVLPDFFNFLEHFFIMIAGISMCVIAMYEYYSKVIKGKQIELNYKEGR</sequence>
<feature type="transmembrane region" description="Helical" evidence="1">
    <location>
        <begin position="38"/>
        <end position="60"/>
    </location>
</feature>
<feature type="transmembrane region" description="Helical" evidence="1">
    <location>
        <begin position="6"/>
        <end position="26"/>
    </location>
</feature>
<evidence type="ECO:0000313" key="2">
    <source>
        <dbReference type="EMBL" id="KKL77791.1"/>
    </source>
</evidence>
<keyword evidence="1" id="KW-0812">Transmembrane</keyword>
<feature type="transmembrane region" description="Helical" evidence="1">
    <location>
        <begin position="66"/>
        <end position="84"/>
    </location>
</feature>
<dbReference type="AlphaFoldDB" id="A0A0F9FH83"/>
<keyword evidence="1" id="KW-1133">Transmembrane helix</keyword>
<organism evidence="2">
    <name type="scientific">marine sediment metagenome</name>
    <dbReference type="NCBI Taxonomy" id="412755"/>
    <lineage>
        <taxon>unclassified sequences</taxon>
        <taxon>metagenomes</taxon>
        <taxon>ecological metagenomes</taxon>
    </lineage>
</organism>
<reference evidence="2" key="1">
    <citation type="journal article" date="2015" name="Nature">
        <title>Complex archaea that bridge the gap between prokaryotes and eukaryotes.</title>
        <authorList>
            <person name="Spang A."/>
            <person name="Saw J.H."/>
            <person name="Jorgensen S.L."/>
            <person name="Zaremba-Niedzwiedzka K."/>
            <person name="Martijn J."/>
            <person name="Lind A.E."/>
            <person name="van Eijk R."/>
            <person name="Schleper C."/>
            <person name="Guy L."/>
            <person name="Ettema T.J."/>
        </authorList>
    </citation>
    <scope>NUCLEOTIDE SEQUENCE</scope>
</reference>